<dbReference type="CDD" id="cd00102">
    <property type="entry name" value="IPT"/>
    <property type="match status" value="1"/>
</dbReference>
<evidence type="ECO:0000313" key="2">
    <source>
        <dbReference type="Proteomes" id="UP000177565"/>
    </source>
</evidence>
<dbReference type="InterPro" id="IPR036366">
    <property type="entry name" value="PGBDSf"/>
</dbReference>
<dbReference type="SUPFAM" id="SSF81296">
    <property type="entry name" value="E set domains"/>
    <property type="match status" value="1"/>
</dbReference>
<dbReference type="EMBL" id="MHRQ01000007">
    <property type="protein sequence ID" value="OHA27306.1"/>
    <property type="molecule type" value="Genomic_DNA"/>
</dbReference>
<sequence length="405" mass="43300">MTKKLFLVLGVFLFPLCFVSAADLSMLNRNLKLGDQGPDVLLLQQFLNTDPDTQIATVGVGSKGLETDYFGLLTKAAVMKFQNKYRREVLYPAGLFAPTGYVGVMTRAKLSALTTASTVSPATTVVKTTKPAIFSVSPGRVRLGDTVTVTGTNFTPTGNTVILGDGPIDTRFENLSSPDGKTITFVYKPPDIKTMSEADIRALPQNFVAQIENPIKAAGGTLSEAIIPYKNIHSEAELRASLEQNQRSFDDMYHYFWILVENSYGKGMSQTALLYGLQKFPFDSVADASPPPTFFSLIGQKLNLLAHKVFPAASAQMMGGGITTGIIMVCTCSASLMTFQLDMSGAGTGLYVFSPGFIPSAGSGLIAGFWIGGYTIMAGQCSIYVGLACITIPGNTPMNPVGYSL</sequence>
<dbReference type="SUPFAM" id="SSF47090">
    <property type="entry name" value="PGBD-like"/>
    <property type="match status" value="1"/>
</dbReference>
<evidence type="ECO:0000313" key="1">
    <source>
        <dbReference type="EMBL" id="OHA27306.1"/>
    </source>
</evidence>
<dbReference type="InterPro" id="IPR036365">
    <property type="entry name" value="PGBD-like_sf"/>
</dbReference>
<dbReference type="InterPro" id="IPR013783">
    <property type="entry name" value="Ig-like_fold"/>
</dbReference>
<dbReference type="InterPro" id="IPR014756">
    <property type="entry name" value="Ig_E-set"/>
</dbReference>
<reference evidence="1 2" key="1">
    <citation type="journal article" date="2016" name="Nat. Commun.">
        <title>Thousands of microbial genomes shed light on interconnected biogeochemical processes in an aquifer system.</title>
        <authorList>
            <person name="Anantharaman K."/>
            <person name="Brown C.T."/>
            <person name="Hug L.A."/>
            <person name="Sharon I."/>
            <person name="Castelle C.J."/>
            <person name="Probst A.J."/>
            <person name="Thomas B.C."/>
            <person name="Singh A."/>
            <person name="Wilkins M.J."/>
            <person name="Karaoz U."/>
            <person name="Brodie E.L."/>
            <person name="Williams K.H."/>
            <person name="Hubbard S.S."/>
            <person name="Banfield J.F."/>
        </authorList>
    </citation>
    <scope>NUCLEOTIDE SEQUENCE [LARGE SCALE GENOMIC DNA]</scope>
</reference>
<evidence type="ECO:0008006" key="3">
    <source>
        <dbReference type="Google" id="ProtNLM"/>
    </source>
</evidence>
<dbReference type="Gene3D" id="2.60.40.10">
    <property type="entry name" value="Immunoglobulins"/>
    <property type="match status" value="1"/>
</dbReference>
<proteinExistence type="predicted"/>
<dbReference type="Proteomes" id="UP000177565">
    <property type="component" value="Unassembled WGS sequence"/>
</dbReference>
<dbReference type="Gene3D" id="1.10.101.10">
    <property type="entry name" value="PGBD-like superfamily/PGBD"/>
    <property type="match status" value="1"/>
</dbReference>
<dbReference type="STRING" id="1802312.A3C06_02140"/>
<protein>
    <recommendedName>
        <fullName evidence="3">IPT/TIG domain-containing protein</fullName>
    </recommendedName>
</protein>
<accession>A0A1G2MTW1</accession>
<dbReference type="AlphaFoldDB" id="A0A1G2MTW1"/>
<name>A0A1G2MTW1_9BACT</name>
<gene>
    <name evidence="1" type="ORF">A3C06_02140</name>
</gene>
<comment type="caution">
    <text evidence="1">The sequence shown here is derived from an EMBL/GenBank/DDBJ whole genome shotgun (WGS) entry which is preliminary data.</text>
</comment>
<organism evidence="1 2">
    <name type="scientific">Candidatus Taylorbacteria bacterium RIFCSPHIGHO2_02_FULL_46_13</name>
    <dbReference type="NCBI Taxonomy" id="1802312"/>
    <lineage>
        <taxon>Bacteria</taxon>
        <taxon>Candidatus Tayloriibacteriota</taxon>
    </lineage>
</organism>